<evidence type="ECO:0000313" key="7">
    <source>
        <dbReference type="Proteomes" id="UP000275281"/>
    </source>
</evidence>
<evidence type="ECO:0000313" key="6">
    <source>
        <dbReference type="EMBL" id="RPJ68532.1"/>
    </source>
</evidence>
<dbReference type="RefSeq" id="WP_124026533.1">
    <property type="nucleotide sequence ID" value="NZ_JBHRSN010000005.1"/>
</dbReference>
<keyword evidence="4 6" id="KW-0067">ATP-binding</keyword>
<dbReference type="AlphaFoldDB" id="A0A3N5Y3L8"/>
<dbReference type="GO" id="GO:0005524">
    <property type="term" value="F:ATP binding"/>
    <property type="evidence" value="ECO:0007669"/>
    <property type="project" value="UniProtKB-KW"/>
</dbReference>
<accession>A0A3N5Y3L8</accession>
<evidence type="ECO:0000256" key="1">
    <source>
        <dbReference type="ARBA" id="ARBA00005417"/>
    </source>
</evidence>
<gene>
    <name evidence="6" type="ORF">DRW07_03760</name>
</gene>
<dbReference type="InterPro" id="IPR027417">
    <property type="entry name" value="P-loop_NTPase"/>
</dbReference>
<dbReference type="InterPro" id="IPR003593">
    <property type="entry name" value="AAA+_ATPase"/>
</dbReference>
<dbReference type="PANTHER" id="PTHR43335">
    <property type="entry name" value="ABC TRANSPORTER, ATP-BINDING PROTEIN"/>
    <property type="match status" value="1"/>
</dbReference>
<comment type="similarity">
    <text evidence="1">Belongs to the ABC transporter superfamily.</text>
</comment>
<organism evidence="6 7">
    <name type="scientific">Alteromonas sediminis</name>
    <dbReference type="NCBI Taxonomy" id="2259342"/>
    <lineage>
        <taxon>Bacteria</taxon>
        <taxon>Pseudomonadati</taxon>
        <taxon>Pseudomonadota</taxon>
        <taxon>Gammaproteobacteria</taxon>
        <taxon>Alteromonadales</taxon>
        <taxon>Alteromonadaceae</taxon>
        <taxon>Alteromonas/Salinimonas group</taxon>
        <taxon>Alteromonas</taxon>
    </lineage>
</organism>
<dbReference type="GO" id="GO:0016887">
    <property type="term" value="F:ATP hydrolysis activity"/>
    <property type="evidence" value="ECO:0007669"/>
    <property type="project" value="InterPro"/>
</dbReference>
<dbReference type="PANTHER" id="PTHR43335:SF2">
    <property type="entry name" value="ABC TRANSPORTER, ATP-BINDING PROTEIN"/>
    <property type="match status" value="1"/>
</dbReference>
<proteinExistence type="inferred from homology"/>
<dbReference type="InterPro" id="IPR003439">
    <property type="entry name" value="ABC_transporter-like_ATP-bd"/>
</dbReference>
<dbReference type="EMBL" id="RPOK01000001">
    <property type="protein sequence ID" value="RPJ68532.1"/>
    <property type="molecule type" value="Genomic_DNA"/>
</dbReference>
<feature type="domain" description="ABC transporter" evidence="5">
    <location>
        <begin position="2"/>
        <end position="232"/>
    </location>
</feature>
<protein>
    <submittedName>
        <fullName evidence="6">ABC transporter ATP-binding protein</fullName>
    </submittedName>
</protein>
<sequence>MLTVTSLSKQYDNGVKALNNIELQIGKGMFGLLGPNGAGKSSLMRTLATIQAPDSGYIQFNDINVLNRPHALRRVLGYLPQEFGVYPRVSAFRLLDYLAVLKGIHNKNVRHKKVNELLEQTNLLNHKHKSVATFSGGMVRRFGIAQALIASPELIVVDEPTAGLDPQERNRFYSLLSEVSENATLILSSHIIEDIEGLCSNLAIINNGKVVNQGGISSLSNVLGGKVWQAQTNEQQVSQWQKVFSFLSVKSIGAERFVRVLADIPPTPDFYAVPPNLEDVYFAALANQGQEAK</sequence>
<dbReference type="Gene3D" id="3.40.50.300">
    <property type="entry name" value="P-loop containing nucleotide triphosphate hydrolases"/>
    <property type="match status" value="1"/>
</dbReference>
<dbReference type="SUPFAM" id="SSF52540">
    <property type="entry name" value="P-loop containing nucleoside triphosphate hydrolases"/>
    <property type="match status" value="1"/>
</dbReference>
<keyword evidence="7" id="KW-1185">Reference proteome</keyword>
<evidence type="ECO:0000256" key="3">
    <source>
        <dbReference type="ARBA" id="ARBA00022741"/>
    </source>
</evidence>
<comment type="caution">
    <text evidence="6">The sequence shown here is derived from an EMBL/GenBank/DDBJ whole genome shotgun (WGS) entry which is preliminary data.</text>
</comment>
<keyword evidence="3" id="KW-0547">Nucleotide-binding</keyword>
<evidence type="ECO:0000256" key="2">
    <source>
        <dbReference type="ARBA" id="ARBA00022448"/>
    </source>
</evidence>
<name>A0A3N5Y3L8_9ALTE</name>
<dbReference type="Proteomes" id="UP000275281">
    <property type="component" value="Unassembled WGS sequence"/>
</dbReference>
<dbReference type="OrthoDB" id="9778547at2"/>
<dbReference type="PROSITE" id="PS50893">
    <property type="entry name" value="ABC_TRANSPORTER_2"/>
    <property type="match status" value="1"/>
</dbReference>
<keyword evidence="2" id="KW-0813">Transport</keyword>
<dbReference type="CDD" id="cd03264">
    <property type="entry name" value="ABC_drug_resistance_like"/>
    <property type="match status" value="1"/>
</dbReference>
<dbReference type="SMART" id="SM00382">
    <property type="entry name" value="AAA"/>
    <property type="match status" value="1"/>
</dbReference>
<evidence type="ECO:0000256" key="4">
    <source>
        <dbReference type="ARBA" id="ARBA00022840"/>
    </source>
</evidence>
<reference evidence="6 7" key="1">
    <citation type="submission" date="2018-11" db="EMBL/GenBank/DDBJ databases">
        <authorList>
            <person name="Ye M.-Q."/>
            <person name="Du Z.-J."/>
        </authorList>
    </citation>
    <scope>NUCLEOTIDE SEQUENCE [LARGE SCALE GENOMIC DNA]</scope>
    <source>
        <strain evidence="6 7">U0105</strain>
    </source>
</reference>
<dbReference type="Pfam" id="PF00005">
    <property type="entry name" value="ABC_tran"/>
    <property type="match status" value="1"/>
</dbReference>
<evidence type="ECO:0000259" key="5">
    <source>
        <dbReference type="PROSITE" id="PS50893"/>
    </source>
</evidence>